<feature type="non-terminal residue" evidence="1">
    <location>
        <position position="75"/>
    </location>
</feature>
<evidence type="ECO:0008006" key="2">
    <source>
        <dbReference type="Google" id="ProtNLM"/>
    </source>
</evidence>
<protein>
    <recommendedName>
        <fullName evidence="2">Receptor ligand binding region domain-containing protein</fullName>
    </recommendedName>
</protein>
<dbReference type="EMBL" id="HACG01003199">
    <property type="protein sequence ID" value="CEK50064.1"/>
    <property type="molecule type" value="Transcribed_RNA"/>
</dbReference>
<dbReference type="Gene3D" id="3.40.50.2300">
    <property type="match status" value="1"/>
</dbReference>
<feature type="non-terminal residue" evidence="1">
    <location>
        <position position="1"/>
    </location>
</feature>
<name>A0A0B6Y1P8_9EUPU</name>
<accession>A0A0B6Y1P8</accession>
<proteinExistence type="predicted"/>
<organism evidence="1">
    <name type="scientific">Arion vulgaris</name>
    <dbReference type="NCBI Taxonomy" id="1028688"/>
    <lineage>
        <taxon>Eukaryota</taxon>
        <taxon>Metazoa</taxon>
        <taxon>Spiralia</taxon>
        <taxon>Lophotrochozoa</taxon>
        <taxon>Mollusca</taxon>
        <taxon>Gastropoda</taxon>
        <taxon>Heterobranchia</taxon>
        <taxon>Euthyneura</taxon>
        <taxon>Panpulmonata</taxon>
        <taxon>Eupulmonata</taxon>
        <taxon>Stylommatophora</taxon>
        <taxon>Helicina</taxon>
        <taxon>Arionoidea</taxon>
        <taxon>Arionidae</taxon>
        <taxon>Arion</taxon>
    </lineage>
</organism>
<evidence type="ECO:0000313" key="1">
    <source>
        <dbReference type="EMBL" id="CEK50064.1"/>
    </source>
</evidence>
<reference evidence="1" key="1">
    <citation type="submission" date="2014-12" db="EMBL/GenBank/DDBJ databases">
        <title>Insight into the proteome of Arion vulgaris.</title>
        <authorList>
            <person name="Aradska J."/>
            <person name="Bulat T."/>
            <person name="Smidak R."/>
            <person name="Sarate P."/>
            <person name="Gangsoo J."/>
            <person name="Sialana F."/>
            <person name="Bilban M."/>
            <person name="Lubec G."/>
        </authorList>
    </citation>
    <scope>NUCLEOTIDE SEQUENCE</scope>
    <source>
        <tissue evidence="1">Skin</tissue>
    </source>
</reference>
<gene>
    <name evidence="1" type="primary">ORF9758</name>
</gene>
<sequence>SFMFAIESVQLRYPGLLPGISVGGLVLDSCSNSVTALKVLGDFHACTSNFAGSKTEQSEDIFTNDNNERSYNKFG</sequence>
<dbReference type="AlphaFoldDB" id="A0A0B6Y1P8"/>